<name>A0ABZ2KAT9_9BACT</name>
<gene>
    <name evidence="2" type="ORF">LZC95_02915</name>
</gene>
<dbReference type="InterPro" id="IPR011059">
    <property type="entry name" value="Metal-dep_hydrolase_composite"/>
</dbReference>
<organism evidence="2 3">
    <name type="scientific">Pendulispora brunnea</name>
    <dbReference type="NCBI Taxonomy" id="2905690"/>
    <lineage>
        <taxon>Bacteria</taxon>
        <taxon>Pseudomonadati</taxon>
        <taxon>Myxococcota</taxon>
        <taxon>Myxococcia</taxon>
        <taxon>Myxococcales</taxon>
        <taxon>Sorangiineae</taxon>
        <taxon>Pendulisporaceae</taxon>
        <taxon>Pendulispora</taxon>
    </lineage>
</organism>
<dbReference type="Gene3D" id="2.30.40.10">
    <property type="entry name" value="Urease, subunit C, domain 1"/>
    <property type="match status" value="1"/>
</dbReference>
<dbReference type="PANTHER" id="PTHR43135:SF3">
    <property type="entry name" value="ALPHA-D-RIBOSE 1-METHYLPHOSPHONATE 5-TRIPHOSPHATE DIPHOSPHATASE"/>
    <property type="match status" value="1"/>
</dbReference>
<evidence type="ECO:0000259" key="1">
    <source>
        <dbReference type="Pfam" id="PF01979"/>
    </source>
</evidence>
<protein>
    <submittedName>
        <fullName evidence="2">Amidohydrolase family protein</fullName>
    </submittedName>
</protein>
<dbReference type="InterPro" id="IPR032466">
    <property type="entry name" value="Metal_Hydrolase"/>
</dbReference>
<dbReference type="InterPro" id="IPR051781">
    <property type="entry name" value="Metallo-dep_Hydrolase"/>
</dbReference>
<dbReference type="Proteomes" id="UP001379533">
    <property type="component" value="Chromosome"/>
</dbReference>
<dbReference type="Pfam" id="PF01979">
    <property type="entry name" value="Amidohydro_1"/>
    <property type="match status" value="1"/>
</dbReference>
<dbReference type="PANTHER" id="PTHR43135">
    <property type="entry name" value="ALPHA-D-RIBOSE 1-METHYLPHOSPHONATE 5-TRIPHOSPHATE DIPHOSPHATASE"/>
    <property type="match status" value="1"/>
</dbReference>
<evidence type="ECO:0000313" key="3">
    <source>
        <dbReference type="Proteomes" id="UP001379533"/>
    </source>
</evidence>
<reference evidence="2 3" key="1">
    <citation type="submission" date="2021-12" db="EMBL/GenBank/DDBJ databases">
        <title>Discovery of the Pendulisporaceae a myxobacterial family with distinct sporulation behavior and unique specialized metabolism.</title>
        <authorList>
            <person name="Garcia R."/>
            <person name="Popoff A."/>
            <person name="Bader C.D."/>
            <person name="Loehr J."/>
            <person name="Walesch S."/>
            <person name="Walt C."/>
            <person name="Boldt J."/>
            <person name="Bunk B."/>
            <person name="Haeckl F.J.F.P.J."/>
            <person name="Gunesch A.P."/>
            <person name="Birkelbach J."/>
            <person name="Nuebel U."/>
            <person name="Pietschmann T."/>
            <person name="Bach T."/>
            <person name="Mueller R."/>
        </authorList>
    </citation>
    <scope>NUCLEOTIDE SEQUENCE [LARGE SCALE GENOMIC DNA]</scope>
    <source>
        <strain evidence="2 3">MSr12523</strain>
    </source>
</reference>
<dbReference type="SUPFAM" id="SSF51556">
    <property type="entry name" value="Metallo-dependent hydrolases"/>
    <property type="match status" value="1"/>
</dbReference>
<dbReference type="PROSITE" id="PS51257">
    <property type="entry name" value="PROKAR_LIPOPROTEIN"/>
    <property type="match status" value="1"/>
</dbReference>
<sequence length="474" mass="49718">MRNRITILEKSLKCLTPLLLGGLLGCEAGGAASTSTAVRGATSSESVVVLGAKLIDGTGGAPIEDSVLVLRGDRIVAVGAATATAIPTGARVVRYSGKTIFPGLLSNHSHVGIVDGLVAGSAQYNRANILRQVQQYEAYGVTTVTALGFNGAIFDGLRAELHSGKTSGADLFGVDRGIGVPGGAPSEAVVPVGADQILRPATAEQAREAVRAMVSRRTDLVKLWIDDFGGTLPKMPPEVSQAAIDEAHRHGLRVAAHIHDLGDAKAAVRAGVDILAHGVRDQVVDGELTNLLKEHATWYVPTLQLDESAFVYADRPAWTTEPFVQRALHPDVRAQFEDPAWRERILAAPATQAARAALAMNLRNLKILHDAGVAIGFGTDSGATPLRIPGVAEHRELVLMVEAGLTPLQAIGIATRDAAAVLRLGDRGTLAPGKLADFVVVDRDPLQAIANTQSIAAVWHRGQCAGCNATYLAR</sequence>
<dbReference type="RefSeq" id="WP_394846400.1">
    <property type="nucleotide sequence ID" value="NZ_CP089982.1"/>
</dbReference>
<proteinExistence type="predicted"/>
<dbReference type="InterPro" id="IPR006680">
    <property type="entry name" value="Amidohydro-rel"/>
</dbReference>
<dbReference type="Gene3D" id="3.20.20.140">
    <property type="entry name" value="Metal-dependent hydrolases"/>
    <property type="match status" value="1"/>
</dbReference>
<dbReference type="SUPFAM" id="SSF51338">
    <property type="entry name" value="Composite domain of metallo-dependent hydrolases"/>
    <property type="match status" value="1"/>
</dbReference>
<accession>A0ABZ2KAT9</accession>
<keyword evidence="3" id="KW-1185">Reference proteome</keyword>
<evidence type="ECO:0000313" key="2">
    <source>
        <dbReference type="EMBL" id="WXA95790.1"/>
    </source>
</evidence>
<feature type="domain" description="Amidohydrolase-related" evidence="1">
    <location>
        <begin position="99"/>
        <end position="462"/>
    </location>
</feature>
<dbReference type="EMBL" id="CP089982">
    <property type="protein sequence ID" value="WXA95790.1"/>
    <property type="molecule type" value="Genomic_DNA"/>
</dbReference>